<gene>
    <name evidence="4" type="ORF">TanjilG_12664</name>
</gene>
<dbReference type="InterPro" id="IPR046431">
    <property type="entry name" value="FAF_dom"/>
</dbReference>
<protein>
    <recommendedName>
        <fullName evidence="3">FAF domain-containing protein</fullName>
    </recommendedName>
</protein>
<organism evidence="4 5">
    <name type="scientific">Lupinus angustifolius</name>
    <name type="common">Narrow-leaved blue lupine</name>
    <dbReference type="NCBI Taxonomy" id="3871"/>
    <lineage>
        <taxon>Eukaryota</taxon>
        <taxon>Viridiplantae</taxon>
        <taxon>Streptophyta</taxon>
        <taxon>Embryophyta</taxon>
        <taxon>Tracheophyta</taxon>
        <taxon>Spermatophyta</taxon>
        <taxon>Magnoliopsida</taxon>
        <taxon>eudicotyledons</taxon>
        <taxon>Gunneridae</taxon>
        <taxon>Pentapetalae</taxon>
        <taxon>rosids</taxon>
        <taxon>fabids</taxon>
        <taxon>Fabales</taxon>
        <taxon>Fabaceae</taxon>
        <taxon>Papilionoideae</taxon>
        <taxon>50 kb inversion clade</taxon>
        <taxon>genistoids sensu lato</taxon>
        <taxon>core genistoids</taxon>
        <taxon>Genisteae</taxon>
        <taxon>Lupinus</taxon>
    </lineage>
</organism>
<evidence type="ECO:0000256" key="1">
    <source>
        <dbReference type="SAM" id="MobiDB-lite"/>
    </source>
</evidence>
<feature type="transmembrane region" description="Helical" evidence="2">
    <location>
        <begin position="12"/>
        <end position="31"/>
    </location>
</feature>
<keyword evidence="2" id="KW-1133">Transmembrane helix</keyword>
<reference evidence="4 5" key="1">
    <citation type="journal article" date="2017" name="Plant Biotechnol. J.">
        <title>A comprehensive draft genome sequence for lupin (Lupinus angustifolius), an emerging health food: insights into plant-microbe interactions and legume evolution.</title>
        <authorList>
            <person name="Hane J.K."/>
            <person name="Ming Y."/>
            <person name="Kamphuis L.G."/>
            <person name="Nelson M.N."/>
            <person name="Garg G."/>
            <person name="Atkins C.A."/>
            <person name="Bayer P.E."/>
            <person name="Bravo A."/>
            <person name="Bringans S."/>
            <person name="Cannon S."/>
            <person name="Edwards D."/>
            <person name="Foley R."/>
            <person name="Gao L.L."/>
            <person name="Harrison M.J."/>
            <person name="Huang W."/>
            <person name="Hurgobin B."/>
            <person name="Li S."/>
            <person name="Liu C.W."/>
            <person name="McGrath A."/>
            <person name="Morahan G."/>
            <person name="Murray J."/>
            <person name="Weller J."/>
            <person name="Jian J."/>
            <person name="Singh K.B."/>
        </authorList>
    </citation>
    <scope>NUCLEOTIDE SEQUENCE [LARGE SCALE GENOMIC DNA]</scope>
    <source>
        <strain evidence="5">cv. Tanjil</strain>
        <tissue evidence="4">Whole plant</tissue>
    </source>
</reference>
<proteinExistence type="predicted"/>
<evidence type="ECO:0000313" key="4">
    <source>
        <dbReference type="EMBL" id="OIV97907.1"/>
    </source>
</evidence>
<dbReference type="AlphaFoldDB" id="A0A4P1QYW3"/>
<accession>A0A4P1QYW3</accession>
<feature type="region of interest" description="Disordered" evidence="1">
    <location>
        <begin position="193"/>
        <end position="214"/>
    </location>
</feature>
<name>A0A4P1QYW3_LUPAN</name>
<keyword evidence="2" id="KW-0812">Transmembrane</keyword>
<dbReference type="Pfam" id="PF11250">
    <property type="entry name" value="FAF"/>
    <property type="match status" value="1"/>
</dbReference>
<feature type="domain" description="FAF" evidence="3">
    <location>
        <begin position="151"/>
        <end position="180"/>
    </location>
</feature>
<sequence>MDILNKCLPCKMVYIATSMYIIGTIILWCLWTHKVKNNNTKPNPSQTKKKDFLGLKTLIIELKSKFPYPVPKTLKPSLPLPLPLPQPPRRLSSLWETYPPPLLPTVRDELIGTESSDCMMSETEDFTEFPNLEAMVESCRRNREKNGVRRKFPPPISLLREALVLKRECREDGRVVMNLIPKDDGDDVELEFNGEPQEWKYDNDGEREEEEEKGVGSNGVFFFWERIRRRERGVI</sequence>
<evidence type="ECO:0000259" key="3">
    <source>
        <dbReference type="Pfam" id="PF11250"/>
    </source>
</evidence>
<keyword evidence="5" id="KW-1185">Reference proteome</keyword>
<dbReference type="EMBL" id="CM007374">
    <property type="protein sequence ID" value="OIV97907.1"/>
    <property type="molecule type" value="Genomic_DNA"/>
</dbReference>
<keyword evidence="2" id="KW-0472">Membrane</keyword>
<dbReference type="Gramene" id="OIV97907">
    <property type="protein sequence ID" value="OIV97907"/>
    <property type="gene ID" value="TanjilG_12664"/>
</dbReference>
<evidence type="ECO:0000256" key="2">
    <source>
        <dbReference type="SAM" id="Phobius"/>
    </source>
</evidence>
<dbReference type="Proteomes" id="UP000188354">
    <property type="component" value="Chromosome LG14"/>
</dbReference>
<evidence type="ECO:0000313" key="5">
    <source>
        <dbReference type="Proteomes" id="UP000188354"/>
    </source>
</evidence>